<dbReference type="PANTHER" id="PTHR43755">
    <property type="match status" value="1"/>
</dbReference>
<dbReference type="RefSeq" id="WP_077344128.1">
    <property type="nucleotide sequence ID" value="NZ_CP019605.1"/>
</dbReference>
<keyword evidence="3" id="KW-1185">Reference proteome</keyword>
<dbReference type="KEGG" id="tfl:RPIT_14875"/>
<dbReference type="PANTHER" id="PTHR43755:SF1">
    <property type="entry name" value="FAD-DEPENDENT PYRIDINE NUCLEOTIDE-DISULPHIDE OXIDOREDUCTASE"/>
    <property type="match status" value="1"/>
</dbReference>
<feature type="domain" description="FAD/NAD(P)-binding" evidence="1">
    <location>
        <begin position="4"/>
        <end position="122"/>
    </location>
</feature>
<accession>A0A1Q2CIH8</accession>
<dbReference type="OrthoDB" id="9802771at2"/>
<dbReference type="InterPro" id="IPR036188">
    <property type="entry name" value="FAD/NAD-bd_sf"/>
</dbReference>
<evidence type="ECO:0000313" key="3">
    <source>
        <dbReference type="Proteomes" id="UP000188324"/>
    </source>
</evidence>
<dbReference type="Pfam" id="PF07992">
    <property type="entry name" value="Pyr_redox_2"/>
    <property type="match status" value="1"/>
</dbReference>
<evidence type="ECO:0000259" key="1">
    <source>
        <dbReference type="Pfam" id="PF07992"/>
    </source>
</evidence>
<dbReference type="Proteomes" id="UP000188324">
    <property type="component" value="Chromosome"/>
</dbReference>
<dbReference type="SUPFAM" id="SSF51905">
    <property type="entry name" value="FAD/NAD(P)-binding domain"/>
    <property type="match status" value="2"/>
</dbReference>
<dbReference type="Gene3D" id="3.50.50.60">
    <property type="entry name" value="FAD/NAD(P)-binding domain"/>
    <property type="match status" value="2"/>
</dbReference>
<dbReference type="EMBL" id="CP019605">
    <property type="protein sequence ID" value="AQP45929.1"/>
    <property type="molecule type" value="Genomic_DNA"/>
</dbReference>
<dbReference type="AlphaFoldDB" id="A0A1Q2CIH8"/>
<reference evidence="2 3" key="1">
    <citation type="journal article" date="2016" name="Int. J. Syst. Evol. Microbiol.">
        <title>Tessaracoccus flavus sp. nov., isolated from the drainage system of a lindane-producing factory.</title>
        <authorList>
            <person name="Kumari R."/>
            <person name="Singh P."/>
            <person name="Schumann P."/>
            <person name="Lal R."/>
        </authorList>
    </citation>
    <scope>NUCLEOTIDE SEQUENCE [LARGE SCALE GENOMIC DNA]</scope>
    <source>
        <strain evidence="2 3">RP1T</strain>
    </source>
</reference>
<organism evidence="2 3">
    <name type="scientific">Tessaracoccus flavus</name>
    <dbReference type="NCBI Taxonomy" id="1610493"/>
    <lineage>
        <taxon>Bacteria</taxon>
        <taxon>Bacillati</taxon>
        <taxon>Actinomycetota</taxon>
        <taxon>Actinomycetes</taxon>
        <taxon>Propionibacteriales</taxon>
        <taxon>Propionibacteriaceae</taxon>
        <taxon>Tessaracoccus</taxon>
    </lineage>
</organism>
<dbReference type="InterPro" id="IPR023753">
    <property type="entry name" value="FAD/NAD-binding_dom"/>
</dbReference>
<gene>
    <name evidence="2" type="ORF">RPIT_14875</name>
</gene>
<proteinExistence type="predicted"/>
<evidence type="ECO:0000313" key="2">
    <source>
        <dbReference type="EMBL" id="AQP45929.1"/>
    </source>
</evidence>
<dbReference type="GO" id="GO:0016491">
    <property type="term" value="F:oxidoreductase activity"/>
    <property type="evidence" value="ECO:0007669"/>
    <property type="project" value="InterPro"/>
</dbReference>
<protein>
    <submittedName>
        <fullName evidence="2">Oxidoreductase</fullName>
    </submittedName>
</protein>
<dbReference type="STRING" id="1610493.RPIT_14875"/>
<dbReference type="InterPro" id="IPR052541">
    <property type="entry name" value="SQRD"/>
</dbReference>
<name>A0A1Q2CIH8_9ACTN</name>
<sequence length="416" mass="46139">MASLLILGGGTAGTMAANLLRKHLPSEWTITVVDRDDDHHYQPGYLFVPFWMKPSRVSRNRWAQLSGGIEHIQAAVSRVVPDERRVNLADGRSLDYDWLIIASGSVPRHDLIPGLSDGPLWGTKIHDFYTLDGARRLAEALPDFEEGKILVHLAELPIKCPVAPLEFAFLLEDHFRKRGNRHKVDITYVTPLDGAFTKPVSAKAFGDLLEDRSIRLAADFTVSHVDNDTSRLVSYDGRELPFDLLVTIPPHTGAQFITDSGLGNDMGFVPVDKLTLRAKADDRIFVLGDASDIPTSKAGSVAHFATELFVDNFLAAIKGEPLPNEFDGHANCFLESGRGQALLLDFNYDTEPLPGEFPAPVVGPMKLLKRTRLNHLGKLAFEQIYWHMLLPGKRLPVPLKMSMAGKRQPDTAQKEK</sequence>